<proteinExistence type="inferred from homology"/>
<evidence type="ECO:0000313" key="3">
    <source>
        <dbReference type="Proteomes" id="UP001181693"/>
    </source>
</evidence>
<gene>
    <name evidence="2" type="ORF">GDO54_009229</name>
</gene>
<comment type="similarity">
    <text evidence="1">Belongs to the UPF0462 family.</text>
</comment>
<accession>A0AAV3ACD9</accession>
<dbReference type="PANTHER" id="PTHR31475">
    <property type="entry name" value="UPF0462 PROTEIN"/>
    <property type="match status" value="1"/>
</dbReference>
<sequence length="194" mass="22767">MEFRIEHEWNSNPVSHDPVTVCLKPMKEGLQMDVTAPFFNNPAAPPGPPGKPFNGLWDYEVVEAFFLNHEKEQYLEVELGPHGHHLVLLLSQRRHIWKKCLPLSFEASIRETTWRGSALLPWEYFPPSVDQFNTYAIHGSGSQRTYESLYPIPEKEIQVGQQPDFHRLEYFKPFNFHMLMGKEWKEPESSLWKM</sequence>
<dbReference type="Proteomes" id="UP001181693">
    <property type="component" value="Unassembled WGS sequence"/>
</dbReference>
<dbReference type="EMBL" id="DYDO01000003">
    <property type="protein sequence ID" value="DBA28950.1"/>
    <property type="molecule type" value="Genomic_DNA"/>
</dbReference>
<dbReference type="AlphaFoldDB" id="A0AAV3ACD9"/>
<keyword evidence="3" id="KW-1185">Reference proteome</keyword>
<protein>
    <recommendedName>
        <fullName evidence="4">CD033 protein</fullName>
    </recommendedName>
</protein>
<dbReference type="PANTHER" id="PTHR31475:SF3">
    <property type="entry name" value="UPF0462 PROTEIN C4ORF33"/>
    <property type="match status" value="1"/>
</dbReference>
<dbReference type="Gene3D" id="2.60.40.1190">
    <property type="match status" value="1"/>
</dbReference>
<reference evidence="2" key="1">
    <citation type="thesis" date="2020" institute="ProQuest LLC" country="789 East Eisenhower Parkway, Ann Arbor, MI, USA">
        <title>Comparative Genomics and Chromosome Evolution.</title>
        <authorList>
            <person name="Mudd A.B."/>
        </authorList>
    </citation>
    <scope>NUCLEOTIDE SEQUENCE</scope>
    <source>
        <strain evidence="2">1538</strain>
        <tissue evidence="2">Blood</tissue>
    </source>
</reference>
<evidence type="ECO:0000313" key="2">
    <source>
        <dbReference type="EMBL" id="DBA28949.1"/>
    </source>
</evidence>
<name>A0AAV3ACD9_PYXAD</name>
<dbReference type="EMBL" id="DYDO01000003">
    <property type="protein sequence ID" value="DBA28949.1"/>
    <property type="molecule type" value="Genomic_DNA"/>
</dbReference>
<organism evidence="2 3">
    <name type="scientific">Pyxicephalus adspersus</name>
    <name type="common">African bullfrog</name>
    <dbReference type="NCBI Taxonomy" id="30357"/>
    <lineage>
        <taxon>Eukaryota</taxon>
        <taxon>Metazoa</taxon>
        <taxon>Chordata</taxon>
        <taxon>Craniata</taxon>
        <taxon>Vertebrata</taxon>
        <taxon>Euteleostomi</taxon>
        <taxon>Amphibia</taxon>
        <taxon>Batrachia</taxon>
        <taxon>Anura</taxon>
        <taxon>Neobatrachia</taxon>
        <taxon>Ranoidea</taxon>
        <taxon>Pyxicephalidae</taxon>
        <taxon>Pyxicephalinae</taxon>
        <taxon>Pyxicephalus</taxon>
    </lineage>
</organism>
<evidence type="ECO:0000256" key="1">
    <source>
        <dbReference type="ARBA" id="ARBA00038085"/>
    </source>
</evidence>
<evidence type="ECO:0008006" key="4">
    <source>
        <dbReference type="Google" id="ProtNLM"/>
    </source>
</evidence>
<comment type="caution">
    <text evidence="2">The sequence shown here is derived from an EMBL/GenBank/DDBJ whole genome shotgun (WGS) entry which is preliminary data.</text>
</comment>